<feature type="region of interest" description="Disordered" evidence="1">
    <location>
        <begin position="1"/>
        <end position="24"/>
    </location>
</feature>
<dbReference type="EMBL" id="JAVXUP010000124">
    <property type="protein sequence ID" value="KAK3037351.1"/>
    <property type="molecule type" value="Genomic_DNA"/>
</dbReference>
<dbReference type="SUPFAM" id="SSF55455">
    <property type="entry name" value="SRF-like"/>
    <property type="match status" value="1"/>
</dbReference>
<dbReference type="GO" id="GO:0003677">
    <property type="term" value="F:DNA binding"/>
    <property type="evidence" value="ECO:0007669"/>
    <property type="project" value="InterPro"/>
</dbReference>
<keyword evidence="3" id="KW-1185">Reference proteome</keyword>
<comment type="caution">
    <text evidence="2">The sequence shown here is derived from an EMBL/GenBank/DDBJ whole genome shotgun (WGS) entry which is preliminary data.</text>
</comment>
<dbReference type="InterPro" id="IPR036879">
    <property type="entry name" value="TF_MADSbox_sf"/>
</dbReference>
<protein>
    <submittedName>
        <fullName evidence="2">Uncharacterized protein</fullName>
    </submittedName>
</protein>
<accession>A0AA89BMT8</accession>
<organism evidence="2 3">
    <name type="scientific">Escallonia herrerae</name>
    <dbReference type="NCBI Taxonomy" id="1293975"/>
    <lineage>
        <taxon>Eukaryota</taxon>
        <taxon>Viridiplantae</taxon>
        <taxon>Streptophyta</taxon>
        <taxon>Embryophyta</taxon>
        <taxon>Tracheophyta</taxon>
        <taxon>Spermatophyta</taxon>
        <taxon>Magnoliopsida</taxon>
        <taxon>eudicotyledons</taxon>
        <taxon>Gunneridae</taxon>
        <taxon>Pentapetalae</taxon>
        <taxon>asterids</taxon>
        <taxon>campanulids</taxon>
        <taxon>Escalloniales</taxon>
        <taxon>Escalloniaceae</taxon>
        <taxon>Escallonia</taxon>
    </lineage>
</organism>
<gene>
    <name evidence="2" type="ORF">RJ639_030449</name>
</gene>
<dbReference type="AlphaFoldDB" id="A0AA89BMT8"/>
<dbReference type="GO" id="GO:0046983">
    <property type="term" value="F:protein dimerization activity"/>
    <property type="evidence" value="ECO:0007669"/>
    <property type="project" value="InterPro"/>
</dbReference>
<reference evidence="2" key="1">
    <citation type="submission" date="2022-12" db="EMBL/GenBank/DDBJ databases">
        <title>Draft genome assemblies for two species of Escallonia (Escalloniales).</title>
        <authorList>
            <person name="Chanderbali A."/>
            <person name="Dervinis C."/>
            <person name="Anghel I."/>
            <person name="Soltis D."/>
            <person name="Soltis P."/>
            <person name="Zapata F."/>
        </authorList>
    </citation>
    <scope>NUCLEOTIDE SEQUENCE</scope>
    <source>
        <strain evidence="2">UCBG64.0493</strain>
        <tissue evidence="2">Leaf</tissue>
    </source>
</reference>
<dbReference type="Proteomes" id="UP001188597">
    <property type="component" value="Unassembled WGS sequence"/>
</dbReference>
<evidence type="ECO:0000256" key="1">
    <source>
        <dbReference type="SAM" id="MobiDB-lite"/>
    </source>
</evidence>
<evidence type="ECO:0000313" key="2">
    <source>
        <dbReference type="EMBL" id="KAK3037351.1"/>
    </source>
</evidence>
<feature type="compositionally biased region" description="Polar residues" evidence="1">
    <location>
        <begin position="1"/>
        <end position="15"/>
    </location>
</feature>
<sequence length="254" mass="27897">MEANTSSVNIASSNKGKGLKIDSPSSSPPLLDYLFEPSPAQIVESSNREQFNQYVSNLLSTFLGLVFASHDAEARPSGLGPHSQDDPIDVLPSALPLFPMLDVQRSNGTKRLQGQEKKIKELTILCDIDACLLCFDGVDEAPVSSSCYSWPRNSKACLSLIERYYKRISSRRTKRRTGVETRVAVAEEAEEEGKLERGLMEKGNGTTEVEMSSSAMLGEAGESAVGVDDGEVFGELEELEYDLKIDFWFMLELG</sequence>
<evidence type="ECO:0000313" key="3">
    <source>
        <dbReference type="Proteomes" id="UP001188597"/>
    </source>
</evidence>
<dbReference type="Gene3D" id="3.40.1810.10">
    <property type="entry name" value="Transcription factor, MADS-box"/>
    <property type="match status" value="1"/>
</dbReference>
<proteinExistence type="predicted"/>
<name>A0AA89BMT8_9ASTE</name>